<dbReference type="PANTHER" id="PTHR30222:SF17">
    <property type="entry name" value="SPERMIDINE_PUTRESCINE-BINDING PERIPLASMIC PROTEIN"/>
    <property type="match status" value="1"/>
</dbReference>
<dbReference type="AlphaFoldDB" id="A0A5B9QRG9"/>
<dbReference type="InterPro" id="IPR006311">
    <property type="entry name" value="TAT_signal"/>
</dbReference>
<dbReference type="Pfam" id="PF13416">
    <property type="entry name" value="SBP_bac_8"/>
    <property type="match status" value="1"/>
</dbReference>
<dbReference type="InterPro" id="IPR006059">
    <property type="entry name" value="SBP"/>
</dbReference>
<dbReference type="Gene3D" id="3.40.190.10">
    <property type="entry name" value="Periplasmic binding protein-like II"/>
    <property type="match status" value="2"/>
</dbReference>
<dbReference type="InterPro" id="IPR019546">
    <property type="entry name" value="TAT_signal_bac_arc"/>
</dbReference>
<dbReference type="KEGG" id="rul:UC8_25570"/>
<dbReference type="PANTHER" id="PTHR30222">
    <property type="entry name" value="SPERMIDINE/PUTRESCINE-BINDING PERIPLASMIC PROTEIN"/>
    <property type="match status" value="1"/>
</dbReference>
<dbReference type="NCBIfam" id="TIGR01409">
    <property type="entry name" value="TAT_signal_seq"/>
    <property type="match status" value="1"/>
</dbReference>
<reference evidence="2 3" key="1">
    <citation type="submission" date="2019-08" db="EMBL/GenBank/DDBJ databases">
        <title>Deep-cultivation of Planctomycetes and their phenomic and genomic characterization uncovers novel biology.</title>
        <authorList>
            <person name="Wiegand S."/>
            <person name="Jogler M."/>
            <person name="Boedeker C."/>
            <person name="Pinto D."/>
            <person name="Vollmers J."/>
            <person name="Rivas-Marin E."/>
            <person name="Kohn T."/>
            <person name="Peeters S.H."/>
            <person name="Heuer A."/>
            <person name="Rast P."/>
            <person name="Oberbeckmann S."/>
            <person name="Bunk B."/>
            <person name="Jeske O."/>
            <person name="Meyerdierks A."/>
            <person name="Storesund J.E."/>
            <person name="Kallscheuer N."/>
            <person name="Luecker S."/>
            <person name="Lage O.M."/>
            <person name="Pohl T."/>
            <person name="Merkel B.J."/>
            <person name="Hornburger P."/>
            <person name="Mueller R.-W."/>
            <person name="Bruemmer F."/>
            <person name="Labrenz M."/>
            <person name="Spormann A.M."/>
            <person name="Op den Camp H."/>
            <person name="Overmann J."/>
            <person name="Amann R."/>
            <person name="Jetten M.S.M."/>
            <person name="Mascher T."/>
            <person name="Medema M.H."/>
            <person name="Devos D.P."/>
            <person name="Kaster A.-K."/>
            <person name="Ovreas L."/>
            <person name="Rohde M."/>
            <person name="Galperin M.Y."/>
            <person name="Jogler C."/>
        </authorList>
    </citation>
    <scope>NUCLEOTIDE SEQUENCE [LARGE SCALE GENOMIC DNA]</scope>
    <source>
        <strain evidence="2 3">UC8</strain>
    </source>
</reference>
<accession>A0A5B9QRG9</accession>
<protein>
    <recommendedName>
        <fullName evidence="4">Spermidine/putrescine ABC transporter periplasmic substrate-binding protein</fullName>
    </recommendedName>
</protein>
<name>A0A5B9QRG9_9BACT</name>
<dbReference type="EMBL" id="CP042914">
    <property type="protein sequence ID" value="QEG40542.1"/>
    <property type="molecule type" value="Genomic_DNA"/>
</dbReference>
<evidence type="ECO:0000256" key="1">
    <source>
        <dbReference type="ARBA" id="ARBA00022729"/>
    </source>
</evidence>
<keyword evidence="1" id="KW-0732">Signal</keyword>
<evidence type="ECO:0000313" key="2">
    <source>
        <dbReference type="EMBL" id="QEG40542.1"/>
    </source>
</evidence>
<dbReference type="RefSeq" id="WP_068140017.1">
    <property type="nucleotide sequence ID" value="NZ_CP042914.1"/>
</dbReference>
<dbReference type="Proteomes" id="UP000325286">
    <property type="component" value="Chromosome"/>
</dbReference>
<dbReference type="OrthoDB" id="9812255at2"/>
<dbReference type="SUPFAM" id="SSF53850">
    <property type="entry name" value="Periplasmic binding protein-like II"/>
    <property type="match status" value="1"/>
</dbReference>
<evidence type="ECO:0008006" key="4">
    <source>
        <dbReference type="Google" id="ProtNLM"/>
    </source>
</evidence>
<keyword evidence="3" id="KW-1185">Reference proteome</keyword>
<proteinExistence type="predicted"/>
<organism evidence="2 3">
    <name type="scientific">Roseimaritima ulvae</name>
    <dbReference type="NCBI Taxonomy" id="980254"/>
    <lineage>
        <taxon>Bacteria</taxon>
        <taxon>Pseudomonadati</taxon>
        <taxon>Planctomycetota</taxon>
        <taxon>Planctomycetia</taxon>
        <taxon>Pirellulales</taxon>
        <taxon>Pirellulaceae</taxon>
        <taxon>Roseimaritima</taxon>
    </lineage>
</organism>
<sequence>MTINRRQFLATSATTAAGAALPAGLKGDDPPAAPAAPAVHVKRRTTLRVLGTHVTLQEQIRRRAEADLGIRLIFEPGGSAAVLHRASTNPQSFDLYEQWTDSIRVLWQAGTIQPIDTERIRYWDEINPLTKTGQLTPTANVGAGDAPHTILYAQHDDSLSCHPTPQLSYLPYVHNVDSFGYNAAVVPRGEAYKTESWAWLLDRQWAGKVAVINAPTIGLFDLAMAVAAKGLMEFENIGNLTRSELDELFAILIDYRRRGHFRGVWSSVPQSVDWMGRGETVIESMFSPAVFDLRSRDVNCVYASPREGYRGWHGVICMSSQVDGAVKDAAYDYMNWWLSGWPGAYIARQGYYICNPERSRGEMSADEWDYWYLGKPARRALPGTSGHTVVDAGAIRDGGSYEQRFSNIAVWNSVMDSYEYSLARWNEFVSS</sequence>
<dbReference type="PROSITE" id="PS51318">
    <property type="entry name" value="TAT"/>
    <property type="match status" value="1"/>
</dbReference>
<evidence type="ECO:0000313" key="3">
    <source>
        <dbReference type="Proteomes" id="UP000325286"/>
    </source>
</evidence>
<gene>
    <name evidence="2" type="ORF">UC8_25570</name>
</gene>